<accession>F8P9V5</accession>
<protein>
    <submittedName>
        <fullName evidence="2">Uncharacterized protein</fullName>
    </submittedName>
</protein>
<proteinExistence type="predicted"/>
<dbReference type="GeneID" id="18816909"/>
<sequence length="408" mass="45609">MRGVSMPTHQYARAAESYLQPGVVEQGEGANMLPFPDIEVLTASTRAYTRIVLRIRAQAEAEAKYLARMAAAEASPNHRSSPHVKKNGHWQSRASSRAPSPTSSMSHSHNHAHAHSPARGSRSRANTSSSAAKAFHSPLYQLHRAPLLRVFVPSPDGDWLSDTSVMECEAELKRAGVSKLLRVGDVVWDVAAGDEGNVGRMVWDGRYLIDLEYKYSKAGDLPRYFHSLAFSPSYFHRVIRTGPSASSSGGNPIVYMDVSPWGDELAANLQLLQDRMRTETPQGALHNVVRWVHRTSFELRRPVRPHHSDTRSNRSNNYRLPIPNVEGFFVDPGWYGTIVIEAEGTNEGLADLQERCGPGVFPPRPETVSGKSRGAKQEDTKRVFRIMREKSRPGEIWIRTVRDKERLM</sequence>
<gene>
    <name evidence="2" type="ORF">SERLADRAFT_453267</name>
</gene>
<dbReference type="OrthoDB" id="3365519at2759"/>
<evidence type="ECO:0000313" key="2">
    <source>
        <dbReference type="EMBL" id="EGO19953.1"/>
    </source>
</evidence>
<name>F8P9V5_SERL9</name>
<dbReference type="AlphaFoldDB" id="F8P9V5"/>
<evidence type="ECO:0000256" key="1">
    <source>
        <dbReference type="SAM" id="MobiDB-lite"/>
    </source>
</evidence>
<dbReference type="Proteomes" id="UP000008064">
    <property type="component" value="Unassembled WGS sequence"/>
</dbReference>
<reference evidence="2" key="1">
    <citation type="submission" date="2011-04" db="EMBL/GenBank/DDBJ databases">
        <title>Evolution of plant cell wall degrading machinery underlies the functional diversity of forest fungi.</title>
        <authorList>
            <consortium name="US DOE Joint Genome Institute (JGI-PGF)"/>
            <person name="Eastwood D.C."/>
            <person name="Floudas D."/>
            <person name="Binder M."/>
            <person name="Majcherczyk A."/>
            <person name="Schneider P."/>
            <person name="Aerts A."/>
            <person name="Asiegbu F.O."/>
            <person name="Baker S.E."/>
            <person name="Barry K."/>
            <person name="Bendiksby M."/>
            <person name="Blumentritt M."/>
            <person name="Coutinho P.M."/>
            <person name="Cullen D."/>
            <person name="Cullen D."/>
            <person name="Gathman A."/>
            <person name="Goodell B."/>
            <person name="Henrissat B."/>
            <person name="Ihrmark K."/>
            <person name="Kauserud H."/>
            <person name="Kohler A."/>
            <person name="LaButti K."/>
            <person name="Lapidus A."/>
            <person name="Lavin J.L."/>
            <person name="Lee Y.-H."/>
            <person name="Lindquist E."/>
            <person name="Lilly W."/>
            <person name="Lucas S."/>
            <person name="Morin E."/>
            <person name="Murat C."/>
            <person name="Oguiza J.A."/>
            <person name="Park J."/>
            <person name="Pisabarro A.G."/>
            <person name="Riley R."/>
            <person name="Rosling A."/>
            <person name="Salamov A."/>
            <person name="Schmidt O."/>
            <person name="Schmutz J."/>
            <person name="Skrede I."/>
            <person name="Stenlid J."/>
            <person name="Wiebenga A."/>
            <person name="Xie X."/>
            <person name="Kues U."/>
            <person name="Hibbett D.S."/>
            <person name="Hoffmeister D."/>
            <person name="Hogberg N."/>
            <person name="Martin F."/>
            <person name="Grigoriev I.V."/>
            <person name="Watkinson S.C."/>
        </authorList>
    </citation>
    <scope>NUCLEOTIDE SEQUENCE</scope>
    <source>
        <strain evidence="2">S7.9</strain>
    </source>
</reference>
<feature type="compositionally biased region" description="Low complexity" evidence="1">
    <location>
        <begin position="118"/>
        <end position="130"/>
    </location>
</feature>
<organism>
    <name type="scientific">Serpula lacrymans var. lacrymans (strain S7.9)</name>
    <name type="common">Dry rot fungus</name>
    <dbReference type="NCBI Taxonomy" id="578457"/>
    <lineage>
        <taxon>Eukaryota</taxon>
        <taxon>Fungi</taxon>
        <taxon>Dikarya</taxon>
        <taxon>Basidiomycota</taxon>
        <taxon>Agaricomycotina</taxon>
        <taxon>Agaricomycetes</taxon>
        <taxon>Agaricomycetidae</taxon>
        <taxon>Boletales</taxon>
        <taxon>Coniophorineae</taxon>
        <taxon>Serpulaceae</taxon>
        <taxon>Serpula</taxon>
    </lineage>
</organism>
<dbReference type="KEGG" id="sla:SERLADRAFT_453267"/>
<dbReference type="EMBL" id="GL945442">
    <property type="protein sequence ID" value="EGO19953.1"/>
    <property type="molecule type" value="Genomic_DNA"/>
</dbReference>
<dbReference type="RefSeq" id="XP_007323388.1">
    <property type="nucleotide sequence ID" value="XM_007323326.1"/>
</dbReference>
<dbReference type="HOGENOM" id="CLU_022144_0_0_1"/>
<feature type="region of interest" description="Disordered" evidence="1">
    <location>
        <begin position="73"/>
        <end position="130"/>
    </location>
</feature>
<feature type="compositionally biased region" description="Low complexity" evidence="1">
    <location>
        <begin position="92"/>
        <end position="107"/>
    </location>
</feature>